<keyword evidence="2" id="KW-1185">Reference proteome</keyword>
<dbReference type="Proteomes" id="UP000327013">
    <property type="component" value="Chromosome 3"/>
</dbReference>
<dbReference type="AlphaFoldDB" id="A0A5N6R218"/>
<sequence>MVVEQNNGSGLDLGGCTAICDYTMLIGCVDDAGWGDGDGDVRQCWFVWWVLARRFFFFGL</sequence>
<dbReference type="EMBL" id="CM017323">
    <property type="protein sequence ID" value="KAE8022845.1"/>
    <property type="molecule type" value="Genomic_DNA"/>
</dbReference>
<name>A0A5N6R218_9ROSI</name>
<protein>
    <submittedName>
        <fullName evidence="1">Uncharacterized protein</fullName>
    </submittedName>
</protein>
<evidence type="ECO:0000313" key="1">
    <source>
        <dbReference type="EMBL" id="KAE8022845.1"/>
    </source>
</evidence>
<reference evidence="1 2" key="1">
    <citation type="submission" date="2019-06" db="EMBL/GenBank/DDBJ databases">
        <title>A chromosomal-level reference genome of Carpinus fangiana (Coryloideae, Betulaceae).</title>
        <authorList>
            <person name="Yang X."/>
            <person name="Wang Z."/>
            <person name="Zhang L."/>
            <person name="Hao G."/>
            <person name="Liu J."/>
            <person name="Yang Y."/>
        </authorList>
    </citation>
    <scope>NUCLEOTIDE SEQUENCE [LARGE SCALE GENOMIC DNA]</scope>
    <source>
        <strain evidence="1">Cfa_2016G</strain>
        <tissue evidence="1">Leaf</tissue>
    </source>
</reference>
<organism evidence="1 2">
    <name type="scientific">Carpinus fangiana</name>
    <dbReference type="NCBI Taxonomy" id="176857"/>
    <lineage>
        <taxon>Eukaryota</taxon>
        <taxon>Viridiplantae</taxon>
        <taxon>Streptophyta</taxon>
        <taxon>Embryophyta</taxon>
        <taxon>Tracheophyta</taxon>
        <taxon>Spermatophyta</taxon>
        <taxon>Magnoliopsida</taxon>
        <taxon>eudicotyledons</taxon>
        <taxon>Gunneridae</taxon>
        <taxon>Pentapetalae</taxon>
        <taxon>rosids</taxon>
        <taxon>fabids</taxon>
        <taxon>Fagales</taxon>
        <taxon>Betulaceae</taxon>
        <taxon>Carpinus</taxon>
    </lineage>
</organism>
<proteinExistence type="predicted"/>
<evidence type="ECO:0000313" key="2">
    <source>
        <dbReference type="Proteomes" id="UP000327013"/>
    </source>
</evidence>
<accession>A0A5N6R218</accession>
<gene>
    <name evidence="1" type="ORF">FH972_008614</name>
</gene>